<evidence type="ECO:0000256" key="7">
    <source>
        <dbReference type="ARBA" id="ARBA00022898"/>
    </source>
</evidence>
<evidence type="ECO:0000313" key="11">
    <source>
        <dbReference type="EMBL" id="EGO65450.1"/>
    </source>
</evidence>
<comment type="caution">
    <text evidence="11">The sequence shown here is derived from an EMBL/GenBank/DDBJ whole genome shotgun (WGS) entry which is preliminary data.</text>
</comment>
<keyword evidence="8 9" id="KW-0368">Histidine biosynthesis</keyword>
<keyword evidence="4 9" id="KW-0032">Aminotransferase</keyword>
<dbReference type="PROSITE" id="PS00599">
    <property type="entry name" value="AA_TRANSFER_CLASS_2"/>
    <property type="match status" value="1"/>
</dbReference>
<dbReference type="PANTHER" id="PTHR42885:SF2">
    <property type="entry name" value="HISTIDINOL-PHOSPHATE AMINOTRANSFERASE"/>
    <property type="match status" value="1"/>
</dbReference>
<dbReference type="HAMAP" id="MF_01023">
    <property type="entry name" value="HisC_aminotrans_2"/>
    <property type="match status" value="1"/>
</dbReference>
<evidence type="ECO:0000256" key="1">
    <source>
        <dbReference type="ARBA" id="ARBA00001933"/>
    </source>
</evidence>
<dbReference type="NCBIfam" id="TIGR01141">
    <property type="entry name" value="hisC"/>
    <property type="match status" value="1"/>
</dbReference>
<dbReference type="eggNOG" id="COG0079">
    <property type="taxonomic scope" value="Bacteria"/>
</dbReference>
<dbReference type="InterPro" id="IPR015421">
    <property type="entry name" value="PyrdxlP-dep_Trfase_major"/>
</dbReference>
<dbReference type="InterPro" id="IPR015422">
    <property type="entry name" value="PyrdxlP-dep_Trfase_small"/>
</dbReference>
<comment type="cofactor">
    <cofactor evidence="1 9">
        <name>pyridoxal 5'-phosphate</name>
        <dbReference type="ChEBI" id="CHEBI:597326"/>
    </cofactor>
</comment>
<dbReference type="GO" id="GO:0030170">
    <property type="term" value="F:pyridoxal phosphate binding"/>
    <property type="evidence" value="ECO:0007669"/>
    <property type="project" value="InterPro"/>
</dbReference>
<dbReference type="Pfam" id="PF00155">
    <property type="entry name" value="Aminotran_1_2"/>
    <property type="match status" value="1"/>
</dbReference>
<protein>
    <recommendedName>
        <fullName evidence="9">Histidinol-phosphate aminotransferase</fullName>
        <ecNumber evidence="9">2.6.1.9</ecNumber>
    </recommendedName>
    <alternativeName>
        <fullName evidence="9">Imidazole acetol-phosphate transaminase</fullName>
    </alternativeName>
</protein>
<feature type="domain" description="Aminotransferase class I/classII large" evidence="10">
    <location>
        <begin position="24"/>
        <end position="338"/>
    </location>
</feature>
<proteinExistence type="inferred from homology"/>
<dbReference type="InterPro" id="IPR005861">
    <property type="entry name" value="HisP_aminotrans"/>
</dbReference>
<evidence type="ECO:0000256" key="2">
    <source>
        <dbReference type="ARBA" id="ARBA00007970"/>
    </source>
</evidence>
<evidence type="ECO:0000256" key="6">
    <source>
        <dbReference type="ARBA" id="ARBA00022679"/>
    </source>
</evidence>
<dbReference type="CDD" id="cd00609">
    <property type="entry name" value="AAT_like"/>
    <property type="match status" value="1"/>
</dbReference>
<evidence type="ECO:0000256" key="3">
    <source>
        <dbReference type="ARBA" id="ARBA00011738"/>
    </source>
</evidence>
<feature type="modified residue" description="N6-(pyridoxal phosphate)lysine" evidence="9">
    <location>
        <position position="211"/>
    </location>
</feature>
<reference evidence="11 12" key="1">
    <citation type="journal article" date="2011" name="EMBO J.">
        <title>Structural diversity of bacterial flagellar motors.</title>
        <authorList>
            <person name="Chen S."/>
            <person name="Beeby M."/>
            <person name="Murphy G.E."/>
            <person name="Leadbetter J.R."/>
            <person name="Hendrixson D.R."/>
            <person name="Briegel A."/>
            <person name="Li Z."/>
            <person name="Shi J."/>
            <person name="Tocheva E.I."/>
            <person name="Muller A."/>
            <person name="Dobro M.J."/>
            <person name="Jensen G.J."/>
        </authorList>
    </citation>
    <scope>NUCLEOTIDE SEQUENCE [LARGE SCALE GENOMIC DNA]</scope>
    <source>
        <strain evidence="11 12">DSM 6540</strain>
    </source>
</reference>
<gene>
    <name evidence="9" type="primary">hisC</name>
    <name evidence="11" type="ORF">ALO_02521</name>
</gene>
<dbReference type="STRING" id="1009370.ALO_02521"/>
<keyword evidence="12" id="KW-1185">Reference proteome</keyword>
<comment type="catalytic activity">
    <reaction evidence="9">
        <text>L-histidinol phosphate + 2-oxoglutarate = 3-(imidazol-4-yl)-2-oxopropyl phosphate + L-glutamate</text>
        <dbReference type="Rhea" id="RHEA:23744"/>
        <dbReference type="ChEBI" id="CHEBI:16810"/>
        <dbReference type="ChEBI" id="CHEBI:29985"/>
        <dbReference type="ChEBI" id="CHEBI:57766"/>
        <dbReference type="ChEBI" id="CHEBI:57980"/>
        <dbReference type="EC" id="2.6.1.9"/>
    </reaction>
</comment>
<dbReference type="InterPro" id="IPR004839">
    <property type="entry name" value="Aminotransferase_I/II_large"/>
</dbReference>
<dbReference type="EMBL" id="AFGF01000017">
    <property type="protein sequence ID" value="EGO65450.1"/>
    <property type="molecule type" value="Genomic_DNA"/>
</dbReference>
<evidence type="ECO:0000256" key="8">
    <source>
        <dbReference type="ARBA" id="ARBA00023102"/>
    </source>
</evidence>
<dbReference type="Gene3D" id="3.90.1150.10">
    <property type="entry name" value="Aspartate Aminotransferase, domain 1"/>
    <property type="match status" value="1"/>
</dbReference>
<dbReference type="GO" id="GO:0000105">
    <property type="term" value="P:L-histidine biosynthetic process"/>
    <property type="evidence" value="ECO:0007669"/>
    <property type="project" value="UniProtKB-UniRule"/>
</dbReference>
<dbReference type="InterPro" id="IPR001917">
    <property type="entry name" value="Aminotrans_II_pyridoxalP_BS"/>
</dbReference>
<evidence type="ECO:0000256" key="4">
    <source>
        <dbReference type="ARBA" id="ARBA00022576"/>
    </source>
</evidence>
<comment type="similarity">
    <text evidence="2 9">Belongs to the class-II pyridoxal-phosphate-dependent aminotransferase family. Histidinol-phosphate aminotransferase subfamily.</text>
</comment>
<dbReference type="EC" id="2.6.1.9" evidence="9"/>
<dbReference type="AlphaFoldDB" id="F7NEN9"/>
<evidence type="ECO:0000256" key="9">
    <source>
        <dbReference type="HAMAP-Rule" id="MF_01023"/>
    </source>
</evidence>
<sequence>MKKIRENISQLKPYSTAETQWRVRLDANERPENLPSAVKEQVLNRLAGLDFNRYPDSGATELRQKIGAAFGLDGGNVLLGNGSSELLAVICTVFGGEGRKIIYPTPSFSMYSVYAKLSDSPAFAIPLEADFSPNMEKVIGAAQSEQAGLVILCNPNNPTGNVMQSTDIRTVLAAATCPVVVDEAYYEYCGQSVSDLLPQFPNLIITRTFSKAYGLAGVRAGYMLAAADIVAAVIKAQLPYHMNALSLAAATAVWETRQAFAADIALTIAERERMTDSLGHLSTVQVYPSKTNFLLIRVEQPAALREMFAAQSVGIRDFSDYQGLEGCFRITVGTRIENNLAMNILERYHKTREPSGGAGFPKGDSYGETR</sequence>
<dbReference type="SUPFAM" id="SSF53383">
    <property type="entry name" value="PLP-dependent transferases"/>
    <property type="match status" value="1"/>
</dbReference>
<name>F7NEN9_9FIRM</name>
<dbReference type="Proteomes" id="UP000003240">
    <property type="component" value="Unassembled WGS sequence"/>
</dbReference>
<dbReference type="PANTHER" id="PTHR42885">
    <property type="entry name" value="HISTIDINOL-PHOSPHATE AMINOTRANSFERASE-RELATED"/>
    <property type="match status" value="1"/>
</dbReference>
<dbReference type="GO" id="GO:0004400">
    <property type="term" value="F:histidinol-phosphate transaminase activity"/>
    <property type="evidence" value="ECO:0007669"/>
    <property type="project" value="UniProtKB-UniRule"/>
</dbReference>
<dbReference type="UniPathway" id="UPA00031">
    <property type="reaction ID" value="UER00012"/>
</dbReference>
<comment type="subunit">
    <text evidence="3 9">Homodimer.</text>
</comment>
<dbReference type="InterPro" id="IPR015424">
    <property type="entry name" value="PyrdxlP-dep_Trfase"/>
</dbReference>
<organism evidence="11 12">
    <name type="scientific">Acetonema longum DSM 6540</name>
    <dbReference type="NCBI Taxonomy" id="1009370"/>
    <lineage>
        <taxon>Bacteria</taxon>
        <taxon>Bacillati</taxon>
        <taxon>Bacillota</taxon>
        <taxon>Negativicutes</taxon>
        <taxon>Acetonemataceae</taxon>
        <taxon>Acetonema</taxon>
    </lineage>
</organism>
<evidence type="ECO:0000256" key="5">
    <source>
        <dbReference type="ARBA" id="ARBA00022605"/>
    </source>
</evidence>
<evidence type="ECO:0000259" key="10">
    <source>
        <dbReference type="Pfam" id="PF00155"/>
    </source>
</evidence>
<keyword evidence="6 9" id="KW-0808">Transferase</keyword>
<accession>F7NEN9</accession>
<evidence type="ECO:0000313" key="12">
    <source>
        <dbReference type="Proteomes" id="UP000003240"/>
    </source>
</evidence>
<comment type="pathway">
    <text evidence="9">Amino-acid biosynthesis; L-histidine biosynthesis; L-histidine from 5-phospho-alpha-D-ribose 1-diphosphate: step 7/9.</text>
</comment>
<keyword evidence="5 9" id="KW-0028">Amino-acid biosynthesis</keyword>
<dbReference type="Gene3D" id="3.40.640.10">
    <property type="entry name" value="Type I PLP-dependent aspartate aminotransferase-like (Major domain)"/>
    <property type="match status" value="1"/>
</dbReference>
<keyword evidence="7 9" id="KW-0663">Pyridoxal phosphate</keyword>